<evidence type="ECO:0000313" key="2">
    <source>
        <dbReference type="EMBL" id="GHA69406.1"/>
    </source>
</evidence>
<gene>
    <name evidence="2" type="ORF">GCM10009007_07820</name>
</gene>
<comment type="caution">
    <text evidence="2">The sequence shown here is derived from an EMBL/GenBank/DDBJ whole genome shotgun (WGS) entry which is preliminary data.</text>
</comment>
<dbReference type="InterPro" id="IPR003959">
    <property type="entry name" value="ATPase_AAA_core"/>
</dbReference>
<reference evidence="2" key="1">
    <citation type="journal article" date="2014" name="Int. J. Syst. Evol. Microbiol.">
        <title>Complete genome sequence of Corynebacterium casei LMG S-19264T (=DSM 44701T), isolated from a smear-ripened cheese.</title>
        <authorList>
            <consortium name="US DOE Joint Genome Institute (JGI-PGF)"/>
            <person name="Walter F."/>
            <person name="Albersmeier A."/>
            <person name="Kalinowski J."/>
            <person name="Ruckert C."/>
        </authorList>
    </citation>
    <scope>NUCLEOTIDE SEQUENCE</scope>
    <source>
        <strain evidence="2">KCTC 32501</strain>
    </source>
</reference>
<dbReference type="Pfam" id="PF13304">
    <property type="entry name" value="AAA_21"/>
    <property type="match status" value="1"/>
</dbReference>
<organism evidence="2 3">
    <name type="scientific">Formosimonas limnophila</name>
    <dbReference type="NCBI Taxonomy" id="1384487"/>
    <lineage>
        <taxon>Bacteria</taxon>
        <taxon>Pseudomonadati</taxon>
        <taxon>Pseudomonadota</taxon>
        <taxon>Betaproteobacteria</taxon>
        <taxon>Burkholderiales</taxon>
        <taxon>Burkholderiaceae</taxon>
        <taxon>Formosimonas</taxon>
    </lineage>
</organism>
<dbReference type="SUPFAM" id="SSF52540">
    <property type="entry name" value="P-loop containing nucleoside triphosphate hydrolases"/>
    <property type="match status" value="1"/>
</dbReference>
<dbReference type="AlphaFoldDB" id="A0A8J3FYY7"/>
<evidence type="ECO:0000259" key="1">
    <source>
        <dbReference type="Pfam" id="PF13304"/>
    </source>
</evidence>
<dbReference type="PANTHER" id="PTHR40396:SF1">
    <property type="entry name" value="ATPASE AAA-TYPE CORE DOMAIN-CONTAINING PROTEIN"/>
    <property type="match status" value="1"/>
</dbReference>
<reference evidence="2" key="2">
    <citation type="submission" date="2020-09" db="EMBL/GenBank/DDBJ databases">
        <authorList>
            <person name="Sun Q."/>
            <person name="Kim S."/>
        </authorList>
    </citation>
    <scope>NUCLEOTIDE SEQUENCE</scope>
    <source>
        <strain evidence="2">KCTC 32501</strain>
    </source>
</reference>
<sequence length="444" mass="50808">MIIDFTLSNYGPFKEPVVLTFEASNDTHLAPSYVREFTFENGKSIKLLRMALLYGANAAGKTTILEALSLLDRLVTKPVRDTEDDLDVNSFAFTKNPEPTSIIIKFIRLGVVYRYQLDVTSQGILCETLEYQSTPPNGVKFALIYQRCRGDVHTPFVIKPGPGFKLNKAETEKLQTELLPNTTMLSVLNRNMTIQNDKVQQAYLWFKEQLLGEVTPRTDLTHWVTKQLEDKRFNQPMLLSMMNQAGIPIQDLNFTERGLDAFDQRFLKETSDEGAKEKYLKFLKDRPKEVHTVYQVGDDNYELNLEKQESLGTQRYYGLSGLFSALCTNHDHDQGEPNDACRILPIDEIEHSLHPSLLEHFIVTFLNDSSNSQLIATTHYREFLQDKLLFRDDVIWFVDKDAQTMASDLYCLEDIKTDAGLRETSSVYNFYKHGRLGGVPKLGD</sequence>
<accession>A0A8J3FYY7</accession>
<dbReference type="InterPro" id="IPR027417">
    <property type="entry name" value="P-loop_NTPase"/>
</dbReference>
<dbReference type="GO" id="GO:0005524">
    <property type="term" value="F:ATP binding"/>
    <property type="evidence" value="ECO:0007669"/>
    <property type="project" value="InterPro"/>
</dbReference>
<dbReference type="Gene3D" id="3.40.50.300">
    <property type="entry name" value="P-loop containing nucleotide triphosphate hydrolases"/>
    <property type="match status" value="1"/>
</dbReference>
<protein>
    <recommendedName>
        <fullName evidence="1">ATPase AAA-type core domain-containing protein</fullName>
    </recommendedName>
</protein>
<evidence type="ECO:0000313" key="3">
    <source>
        <dbReference type="Proteomes" id="UP000614287"/>
    </source>
</evidence>
<dbReference type="GO" id="GO:0016887">
    <property type="term" value="F:ATP hydrolysis activity"/>
    <property type="evidence" value="ECO:0007669"/>
    <property type="project" value="InterPro"/>
</dbReference>
<feature type="domain" description="ATPase AAA-type core" evidence="1">
    <location>
        <begin position="51"/>
        <end position="379"/>
    </location>
</feature>
<dbReference type="Proteomes" id="UP000614287">
    <property type="component" value="Unassembled WGS sequence"/>
</dbReference>
<dbReference type="EMBL" id="BMZG01000003">
    <property type="protein sequence ID" value="GHA69406.1"/>
    <property type="molecule type" value="Genomic_DNA"/>
</dbReference>
<dbReference type="PANTHER" id="PTHR40396">
    <property type="entry name" value="ATPASE-LIKE PROTEIN"/>
    <property type="match status" value="1"/>
</dbReference>
<proteinExistence type="predicted"/>
<name>A0A8J3FYY7_9BURK</name>
<dbReference type="RefSeq" id="WP_189491878.1">
    <property type="nucleotide sequence ID" value="NZ_BMZG01000003.1"/>
</dbReference>
<keyword evidence="3" id="KW-1185">Reference proteome</keyword>